<feature type="transmembrane region" description="Helical" evidence="1">
    <location>
        <begin position="568"/>
        <end position="590"/>
    </location>
</feature>
<feature type="transmembrane region" description="Helical" evidence="1">
    <location>
        <begin position="439"/>
        <end position="458"/>
    </location>
</feature>
<comment type="caution">
    <text evidence="2">The sequence shown here is derived from an EMBL/GenBank/DDBJ whole genome shotgun (WGS) entry which is preliminary data.</text>
</comment>
<feature type="transmembrane region" description="Helical" evidence="1">
    <location>
        <begin position="385"/>
        <end position="404"/>
    </location>
</feature>
<feature type="transmembrane region" description="Helical" evidence="1">
    <location>
        <begin position="328"/>
        <end position="357"/>
    </location>
</feature>
<evidence type="ECO:0000313" key="2">
    <source>
        <dbReference type="EMBL" id="GIH96174.1"/>
    </source>
</evidence>
<dbReference type="EMBL" id="BOOJ01000062">
    <property type="protein sequence ID" value="GIH96174.1"/>
    <property type="molecule type" value="Genomic_DNA"/>
</dbReference>
<evidence type="ECO:0000256" key="1">
    <source>
        <dbReference type="SAM" id="Phobius"/>
    </source>
</evidence>
<keyword evidence="1" id="KW-0472">Membrane</keyword>
<feature type="transmembrane region" description="Helical" evidence="1">
    <location>
        <begin position="416"/>
        <end position="433"/>
    </location>
</feature>
<sequence length="633" mass="67895">MARAMPPTGGAVTWGRGERFGFTAMADGRVYCFAAAVTTEGRAAPDGGCAGLRRRFGTWPDPIPALPAATAPQRVLRQDLYDLPPDRRGRRRCSCATPGPGWFRRGRRCAGWCRSWAGGPVWNAESVPDWTYHPLRPLAAAVLGRRRSQRAALRALATLTSLPGGAKLVSGLFDHPRPPADVAQRLGAVVPVAFARDAIRALPVQGAGVIEIGPVTPADVPQVRRAVADRTCRVIVRTSTPEAAAQLAPYVDGVITGDEPDLIRLTDPAVAPAAAALADPGVTVLATPAVLVAAGPGWFQRVIEAVTPTEPPPGLREITADPRRWPQWWWGLLVGLGMIGAGLGAALITIGPLLLWYDKGYLGVDRHHLDAVNRHLVPFLQHDRITMAGTMVAIGVLYAGLAWGGLRQGRRWARRAYLVSGLIGFSTLFYFLNTGFVEPLHTAVTVVLFPMFLAATWRRPMRPRWRARPEGPERLRRRALVGQLLMVAVGLGLFAGGIVVSVVGLTEVFVPTDLTFLGTDADRLHAANPRLVPFIAHDRAGFGGALMAAALAVILLSLWGWRRGESWVWWSLALAAAAGFLPAVIVHLIIGYTSFVHLAPVYLGIGLTALALTLARPYLRAREQGAGASPEAG</sequence>
<dbReference type="Gene3D" id="3.30.9.30">
    <property type="match status" value="1"/>
</dbReference>
<name>A0A8J3SPR5_9ACTN</name>
<keyword evidence="1" id="KW-0812">Transmembrane</keyword>
<feature type="transmembrane region" description="Helical" evidence="1">
    <location>
        <begin position="479"/>
        <end position="505"/>
    </location>
</feature>
<accession>A0A8J3SPR5</accession>
<protein>
    <submittedName>
        <fullName evidence="2">Uncharacterized protein</fullName>
    </submittedName>
</protein>
<gene>
    <name evidence="2" type="ORF">Psi01_68040</name>
</gene>
<feature type="transmembrane region" description="Helical" evidence="1">
    <location>
        <begin position="540"/>
        <end position="561"/>
    </location>
</feature>
<dbReference type="AlphaFoldDB" id="A0A8J3SPR5"/>
<dbReference type="Proteomes" id="UP000619788">
    <property type="component" value="Unassembled WGS sequence"/>
</dbReference>
<evidence type="ECO:0000313" key="3">
    <source>
        <dbReference type="Proteomes" id="UP000619788"/>
    </source>
</evidence>
<organism evidence="2 3">
    <name type="scientific">Planobispora siamensis</name>
    <dbReference type="NCBI Taxonomy" id="936338"/>
    <lineage>
        <taxon>Bacteria</taxon>
        <taxon>Bacillati</taxon>
        <taxon>Actinomycetota</taxon>
        <taxon>Actinomycetes</taxon>
        <taxon>Streptosporangiales</taxon>
        <taxon>Streptosporangiaceae</taxon>
        <taxon>Planobispora</taxon>
    </lineage>
</organism>
<reference evidence="2 3" key="1">
    <citation type="submission" date="2021-01" db="EMBL/GenBank/DDBJ databases">
        <title>Whole genome shotgun sequence of Planobispora siamensis NBRC 107568.</title>
        <authorList>
            <person name="Komaki H."/>
            <person name="Tamura T."/>
        </authorList>
    </citation>
    <scope>NUCLEOTIDE SEQUENCE [LARGE SCALE GENOMIC DNA]</scope>
    <source>
        <strain evidence="2 3">NBRC 107568</strain>
    </source>
</reference>
<feature type="transmembrane region" description="Helical" evidence="1">
    <location>
        <begin position="596"/>
        <end position="615"/>
    </location>
</feature>
<keyword evidence="1" id="KW-1133">Transmembrane helix</keyword>
<proteinExistence type="predicted"/>
<keyword evidence="3" id="KW-1185">Reference proteome</keyword>